<evidence type="ECO:0000256" key="2">
    <source>
        <dbReference type="ARBA" id="ARBA00016337"/>
    </source>
</evidence>
<dbReference type="Proteomes" id="UP000240912">
    <property type="component" value="Unassembled WGS sequence"/>
</dbReference>
<dbReference type="AlphaFoldDB" id="A0A2T3HL95"/>
<evidence type="ECO:0000256" key="7">
    <source>
        <dbReference type="ARBA" id="ARBA00022842"/>
    </source>
</evidence>
<evidence type="ECO:0000256" key="4">
    <source>
        <dbReference type="ARBA" id="ARBA00022679"/>
    </source>
</evidence>
<comment type="cofactor">
    <cofactor evidence="11">
        <name>Mg(2+)</name>
        <dbReference type="ChEBI" id="CHEBI:18420"/>
    </cofactor>
    <cofactor evidence="11">
        <name>Mn(2+)</name>
        <dbReference type="ChEBI" id="CHEBI:29035"/>
    </cofactor>
    <text evidence="11">Magnesium. Can also use manganese.</text>
</comment>
<name>A0A2T3HL95_9SPHI</name>
<evidence type="ECO:0000256" key="9">
    <source>
        <dbReference type="ARBA" id="ARBA00048540"/>
    </source>
</evidence>
<dbReference type="PANTHER" id="PTHR30040">
    <property type="entry name" value="THIAMINE BIOSYNTHESIS LIPOPROTEIN APBE"/>
    <property type="match status" value="1"/>
</dbReference>
<dbReference type="InterPro" id="IPR003374">
    <property type="entry name" value="ApbE-like_sf"/>
</dbReference>
<evidence type="ECO:0000313" key="13">
    <source>
        <dbReference type="Proteomes" id="UP000240912"/>
    </source>
</evidence>
<keyword evidence="4 10" id="KW-0808">Transferase</keyword>
<keyword evidence="3 10" id="KW-0285">Flavoprotein</keyword>
<dbReference type="RefSeq" id="WP_107215477.1">
    <property type="nucleotide sequence ID" value="NZ_KZ686269.1"/>
</dbReference>
<evidence type="ECO:0000256" key="1">
    <source>
        <dbReference type="ARBA" id="ARBA00011955"/>
    </source>
</evidence>
<proteinExistence type="inferred from homology"/>
<evidence type="ECO:0000313" key="12">
    <source>
        <dbReference type="EMBL" id="PST83217.1"/>
    </source>
</evidence>
<feature type="binding site" evidence="11">
    <location>
        <position position="166"/>
    </location>
    <ligand>
        <name>Mg(2+)</name>
        <dbReference type="ChEBI" id="CHEBI:18420"/>
    </ligand>
</feature>
<sequence>MKQLRLFLFPALLCLSLTDKQQVRRIYFEGPAQGTSYHITYYAPDTLLRQEQADSLLAVIDASMSLYKPASLISRFNAGQQPVELDEHFLAVAQKAIEIGQKTGGLFDMSIQPLTQLWGFGTSGLKTQPDSAAVQRALSAVGPSKLKLEGRHLRKMMPGAGADVNGIAQGYTVDALAKLLASRGVSNFLVEVGGEIRVSGRKLPSGESMRIGIESPEADGAGVHPMQRILTLAQGAITTSGSYRKFYERGGRHINHIISPKTGYPVSNELISVTVYAPDAMTADGYDNALMLMGLEQALAFVEKQPELAAYFIYRKPDGNTADTASTRFATLLQPKDTR</sequence>
<evidence type="ECO:0000256" key="11">
    <source>
        <dbReference type="PIRSR" id="PIRSR006268-2"/>
    </source>
</evidence>
<evidence type="ECO:0000256" key="10">
    <source>
        <dbReference type="PIRNR" id="PIRNR006268"/>
    </source>
</evidence>
<comment type="catalytic activity">
    <reaction evidence="9 10">
        <text>L-threonyl-[protein] + FAD = FMN-L-threonyl-[protein] + AMP + H(+)</text>
        <dbReference type="Rhea" id="RHEA:36847"/>
        <dbReference type="Rhea" id="RHEA-COMP:11060"/>
        <dbReference type="Rhea" id="RHEA-COMP:11061"/>
        <dbReference type="ChEBI" id="CHEBI:15378"/>
        <dbReference type="ChEBI" id="CHEBI:30013"/>
        <dbReference type="ChEBI" id="CHEBI:57692"/>
        <dbReference type="ChEBI" id="CHEBI:74257"/>
        <dbReference type="ChEBI" id="CHEBI:456215"/>
        <dbReference type="EC" id="2.7.1.180"/>
    </reaction>
</comment>
<dbReference type="GO" id="GO:0046872">
    <property type="term" value="F:metal ion binding"/>
    <property type="evidence" value="ECO:0007669"/>
    <property type="project" value="UniProtKB-UniRule"/>
</dbReference>
<dbReference type="PIRSF" id="PIRSF006268">
    <property type="entry name" value="ApbE"/>
    <property type="match status" value="1"/>
</dbReference>
<reference evidence="12 13" key="1">
    <citation type="submission" date="2018-03" db="EMBL/GenBank/DDBJ databases">
        <authorList>
            <person name="Keele B.F."/>
        </authorList>
    </citation>
    <scope>NUCLEOTIDE SEQUENCE [LARGE SCALE GENOMIC DNA]</scope>
    <source>
        <strain evidence="12 13">YL28-9</strain>
    </source>
</reference>
<dbReference type="EMBL" id="PYLS01000005">
    <property type="protein sequence ID" value="PST83217.1"/>
    <property type="molecule type" value="Genomic_DNA"/>
</dbReference>
<evidence type="ECO:0000256" key="6">
    <source>
        <dbReference type="ARBA" id="ARBA00022827"/>
    </source>
</evidence>
<evidence type="ECO:0000256" key="3">
    <source>
        <dbReference type="ARBA" id="ARBA00022630"/>
    </source>
</evidence>
<dbReference type="Pfam" id="PF02424">
    <property type="entry name" value="ApbE"/>
    <property type="match status" value="1"/>
</dbReference>
<dbReference type="OrthoDB" id="9778595at2"/>
<keyword evidence="5 10" id="KW-0479">Metal-binding</keyword>
<protein>
    <recommendedName>
        <fullName evidence="2 10">FAD:protein FMN transferase</fullName>
        <ecNumber evidence="1 10">2.7.1.180</ecNumber>
    </recommendedName>
    <alternativeName>
        <fullName evidence="8 10">Flavin transferase</fullName>
    </alternativeName>
</protein>
<dbReference type="PANTHER" id="PTHR30040:SF2">
    <property type="entry name" value="FAD:PROTEIN FMN TRANSFERASE"/>
    <property type="match status" value="1"/>
</dbReference>
<keyword evidence="13" id="KW-1185">Reference proteome</keyword>
<evidence type="ECO:0000256" key="5">
    <source>
        <dbReference type="ARBA" id="ARBA00022723"/>
    </source>
</evidence>
<evidence type="ECO:0000256" key="8">
    <source>
        <dbReference type="ARBA" id="ARBA00031306"/>
    </source>
</evidence>
<organism evidence="12 13">
    <name type="scientific">Pedobacter yulinensis</name>
    <dbReference type="NCBI Taxonomy" id="2126353"/>
    <lineage>
        <taxon>Bacteria</taxon>
        <taxon>Pseudomonadati</taxon>
        <taxon>Bacteroidota</taxon>
        <taxon>Sphingobacteriia</taxon>
        <taxon>Sphingobacteriales</taxon>
        <taxon>Sphingobacteriaceae</taxon>
        <taxon>Pedobacter</taxon>
    </lineage>
</organism>
<accession>A0A2T3HL95</accession>
<dbReference type="InterPro" id="IPR024932">
    <property type="entry name" value="ApbE"/>
</dbReference>
<keyword evidence="6 10" id="KW-0274">FAD</keyword>
<gene>
    <name evidence="12" type="ORF">C7T94_11510</name>
</gene>
<dbReference type="SUPFAM" id="SSF143631">
    <property type="entry name" value="ApbE-like"/>
    <property type="match status" value="1"/>
</dbReference>
<dbReference type="Gene3D" id="3.10.520.10">
    <property type="entry name" value="ApbE-like domains"/>
    <property type="match status" value="1"/>
</dbReference>
<dbReference type="EC" id="2.7.1.180" evidence="1 10"/>
<feature type="binding site" evidence="11">
    <location>
        <position position="284"/>
    </location>
    <ligand>
        <name>Mg(2+)</name>
        <dbReference type="ChEBI" id="CHEBI:18420"/>
    </ligand>
</feature>
<comment type="similarity">
    <text evidence="10">Belongs to the ApbE family.</text>
</comment>
<keyword evidence="7 10" id="KW-0460">Magnesium</keyword>
<dbReference type="GO" id="GO:0016740">
    <property type="term" value="F:transferase activity"/>
    <property type="evidence" value="ECO:0007669"/>
    <property type="project" value="UniProtKB-UniRule"/>
</dbReference>
<comment type="caution">
    <text evidence="12">The sequence shown here is derived from an EMBL/GenBank/DDBJ whole genome shotgun (WGS) entry which is preliminary data.</text>
</comment>